<dbReference type="OrthoDB" id="5427804at2759"/>
<evidence type="ECO:0000256" key="2">
    <source>
        <dbReference type="SAM" id="MobiDB-lite"/>
    </source>
</evidence>
<keyword evidence="5" id="KW-1185">Reference proteome</keyword>
<dbReference type="InterPro" id="IPR009057">
    <property type="entry name" value="Homeodomain-like_sf"/>
</dbReference>
<feature type="region of interest" description="Disordered" evidence="2">
    <location>
        <begin position="496"/>
        <end position="534"/>
    </location>
</feature>
<dbReference type="EMBL" id="ML120422">
    <property type="protein sequence ID" value="RPA95691.1"/>
    <property type="molecule type" value="Genomic_DNA"/>
</dbReference>
<keyword evidence="1" id="KW-0238">DNA-binding</keyword>
<feature type="domain" description="HTH CENPB-type" evidence="3">
    <location>
        <begin position="126"/>
        <end position="200"/>
    </location>
</feature>
<dbReference type="Proteomes" id="UP000276215">
    <property type="component" value="Unassembled WGS sequence"/>
</dbReference>
<dbReference type="PANTHER" id="PTHR19303:SF57">
    <property type="entry name" value="HTH CENPB-TYPE DOMAIN-CONTAINING PROTEIN"/>
    <property type="match status" value="1"/>
</dbReference>
<protein>
    <recommendedName>
        <fullName evidence="3">HTH CENPB-type domain-containing protein</fullName>
    </recommendedName>
</protein>
<organism evidence="4 5">
    <name type="scientific">Choiromyces venosus 120613-1</name>
    <dbReference type="NCBI Taxonomy" id="1336337"/>
    <lineage>
        <taxon>Eukaryota</taxon>
        <taxon>Fungi</taxon>
        <taxon>Dikarya</taxon>
        <taxon>Ascomycota</taxon>
        <taxon>Pezizomycotina</taxon>
        <taxon>Pezizomycetes</taxon>
        <taxon>Pezizales</taxon>
        <taxon>Tuberaceae</taxon>
        <taxon>Choiromyces</taxon>
    </lineage>
</organism>
<dbReference type="PANTHER" id="PTHR19303">
    <property type="entry name" value="TRANSPOSON"/>
    <property type="match status" value="1"/>
</dbReference>
<dbReference type="Gene3D" id="1.10.10.60">
    <property type="entry name" value="Homeodomain-like"/>
    <property type="match status" value="1"/>
</dbReference>
<evidence type="ECO:0000256" key="1">
    <source>
        <dbReference type="ARBA" id="ARBA00023125"/>
    </source>
</evidence>
<proteinExistence type="predicted"/>
<accession>A0A3N4JG65</accession>
<dbReference type="GO" id="GO:0005634">
    <property type="term" value="C:nucleus"/>
    <property type="evidence" value="ECO:0007669"/>
    <property type="project" value="TreeGrafter"/>
</dbReference>
<dbReference type="SUPFAM" id="SSF46689">
    <property type="entry name" value="Homeodomain-like"/>
    <property type="match status" value="1"/>
</dbReference>
<dbReference type="Pfam" id="PF03184">
    <property type="entry name" value="DDE_1"/>
    <property type="match status" value="1"/>
</dbReference>
<evidence type="ECO:0000313" key="5">
    <source>
        <dbReference type="Proteomes" id="UP000276215"/>
    </source>
</evidence>
<dbReference type="InterPro" id="IPR006600">
    <property type="entry name" value="HTH_CenpB_DNA-bd_dom"/>
</dbReference>
<dbReference type="Pfam" id="PF03221">
    <property type="entry name" value="HTH_Tnp_Tc5"/>
    <property type="match status" value="1"/>
</dbReference>
<dbReference type="PROSITE" id="PS51253">
    <property type="entry name" value="HTH_CENPB"/>
    <property type="match status" value="1"/>
</dbReference>
<evidence type="ECO:0000313" key="4">
    <source>
        <dbReference type="EMBL" id="RPA95691.1"/>
    </source>
</evidence>
<sequence>MLNDSVLQQGAPKGGNESIGILLSISPFSNRKKPGPKPRPLHKRIYHPPKAVRRVERSYSQLKKVEVLMFLHNHWIAKDETEKIFHRPSYTDAEAFFKIPSSTISNWNQPKHINMLVSQGPASYGGTHAVLHHRWPELEERLFTQFLGRRGEGKVIRRGWFRRLATQLYRELYPDTLHLFRFSAGWFNRFLKRYRIVIRFTTNQASKIPEEFQNHILSWLRFNRRNSLPRNSLEKAHLITDVGRFRLSQICNMDETPIPFEFLSGKTYEMKGAKTVWAKQTRGGWDKRQATLILYVFADGLPRIKPKLIFHAATGAQVRRKEEALYDKRVTVEFNPTAYNNEALFLRWIEEELIKLEDWKDGGLLAIDAAEFHKTEKILTTLREHSIIPSMIPPGCTRLVQPLDISINKPFKELLRDYVDSYVELEEHAGKETWSVGDRRVMTTICVSRAWDQFCRESHHLVITSFRNVGLSLHPNGSEDHELSIKGIATSELQVGNGQELPEMGDTWEEERTLSTESDESEAVEYDLPVKHLD</sequence>
<dbReference type="SMART" id="SM00674">
    <property type="entry name" value="CENPB"/>
    <property type="match status" value="1"/>
</dbReference>
<gene>
    <name evidence="4" type="ORF">L873DRAFT_1845811</name>
</gene>
<evidence type="ECO:0000259" key="3">
    <source>
        <dbReference type="PROSITE" id="PS51253"/>
    </source>
</evidence>
<dbReference type="AlphaFoldDB" id="A0A3N4JG65"/>
<dbReference type="InterPro" id="IPR004875">
    <property type="entry name" value="DDE_SF_endonuclease_dom"/>
</dbReference>
<dbReference type="GO" id="GO:0003677">
    <property type="term" value="F:DNA binding"/>
    <property type="evidence" value="ECO:0007669"/>
    <property type="project" value="UniProtKB-KW"/>
</dbReference>
<name>A0A3N4JG65_9PEZI</name>
<reference evidence="4 5" key="1">
    <citation type="journal article" date="2018" name="Nat. Ecol. Evol.">
        <title>Pezizomycetes genomes reveal the molecular basis of ectomycorrhizal truffle lifestyle.</title>
        <authorList>
            <person name="Murat C."/>
            <person name="Payen T."/>
            <person name="Noel B."/>
            <person name="Kuo A."/>
            <person name="Morin E."/>
            <person name="Chen J."/>
            <person name="Kohler A."/>
            <person name="Krizsan K."/>
            <person name="Balestrini R."/>
            <person name="Da Silva C."/>
            <person name="Montanini B."/>
            <person name="Hainaut M."/>
            <person name="Levati E."/>
            <person name="Barry K.W."/>
            <person name="Belfiori B."/>
            <person name="Cichocki N."/>
            <person name="Clum A."/>
            <person name="Dockter R.B."/>
            <person name="Fauchery L."/>
            <person name="Guy J."/>
            <person name="Iotti M."/>
            <person name="Le Tacon F."/>
            <person name="Lindquist E.A."/>
            <person name="Lipzen A."/>
            <person name="Malagnac F."/>
            <person name="Mello A."/>
            <person name="Molinier V."/>
            <person name="Miyauchi S."/>
            <person name="Poulain J."/>
            <person name="Riccioni C."/>
            <person name="Rubini A."/>
            <person name="Sitrit Y."/>
            <person name="Splivallo R."/>
            <person name="Traeger S."/>
            <person name="Wang M."/>
            <person name="Zifcakova L."/>
            <person name="Wipf D."/>
            <person name="Zambonelli A."/>
            <person name="Paolocci F."/>
            <person name="Nowrousian M."/>
            <person name="Ottonello S."/>
            <person name="Baldrian P."/>
            <person name="Spatafora J.W."/>
            <person name="Henrissat B."/>
            <person name="Nagy L.G."/>
            <person name="Aury J.M."/>
            <person name="Wincker P."/>
            <person name="Grigoriev I.V."/>
            <person name="Bonfante P."/>
            <person name="Martin F.M."/>
        </authorList>
    </citation>
    <scope>NUCLEOTIDE SEQUENCE [LARGE SCALE GENOMIC DNA]</scope>
    <source>
        <strain evidence="4 5">120613-1</strain>
    </source>
</reference>
<dbReference type="InterPro" id="IPR050863">
    <property type="entry name" value="CenT-Element_Derived"/>
</dbReference>